<dbReference type="AlphaFoldDB" id="A0A0B1SEL2"/>
<feature type="compositionally biased region" description="Basic and acidic residues" evidence="1">
    <location>
        <begin position="1"/>
        <end position="15"/>
    </location>
</feature>
<accession>A0A0B1SEL2</accession>
<reference evidence="2 3" key="1">
    <citation type="submission" date="2014-03" db="EMBL/GenBank/DDBJ databases">
        <title>Draft genome of the hookworm Oesophagostomum dentatum.</title>
        <authorList>
            <person name="Mitreva M."/>
        </authorList>
    </citation>
    <scope>NUCLEOTIDE SEQUENCE [LARGE SCALE GENOMIC DNA]</scope>
    <source>
        <strain evidence="2 3">OD-Hann</strain>
    </source>
</reference>
<evidence type="ECO:0000256" key="1">
    <source>
        <dbReference type="SAM" id="MobiDB-lite"/>
    </source>
</evidence>
<evidence type="ECO:0000313" key="3">
    <source>
        <dbReference type="Proteomes" id="UP000053660"/>
    </source>
</evidence>
<protein>
    <submittedName>
        <fullName evidence="2">Uncharacterized protein</fullName>
    </submittedName>
</protein>
<gene>
    <name evidence="2" type="ORF">OESDEN_18332</name>
</gene>
<dbReference type="Proteomes" id="UP000053660">
    <property type="component" value="Unassembled WGS sequence"/>
</dbReference>
<evidence type="ECO:0000313" key="2">
    <source>
        <dbReference type="EMBL" id="KHJ81977.1"/>
    </source>
</evidence>
<keyword evidence="3" id="KW-1185">Reference proteome</keyword>
<feature type="compositionally biased region" description="Pro residues" evidence="1">
    <location>
        <begin position="49"/>
        <end position="60"/>
    </location>
</feature>
<feature type="region of interest" description="Disordered" evidence="1">
    <location>
        <begin position="1"/>
        <end position="79"/>
    </location>
</feature>
<proteinExistence type="predicted"/>
<name>A0A0B1SEL2_OESDE</name>
<organism evidence="2 3">
    <name type="scientific">Oesophagostomum dentatum</name>
    <name type="common">Nodular worm</name>
    <dbReference type="NCBI Taxonomy" id="61180"/>
    <lineage>
        <taxon>Eukaryota</taxon>
        <taxon>Metazoa</taxon>
        <taxon>Ecdysozoa</taxon>
        <taxon>Nematoda</taxon>
        <taxon>Chromadorea</taxon>
        <taxon>Rhabditida</taxon>
        <taxon>Rhabditina</taxon>
        <taxon>Rhabditomorpha</taxon>
        <taxon>Strongyloidea</taxon>
        <taxon>Strongylidae</taxon>
        <taxon>Oesophagostomum</taxon>
    </lineage>
</organism>
<dbReference type="EMBL" id="KN583385">
    <property type="protein sequence ID" value="KHJ81977.1"/>
    <property type="molecule type" value="Genomic_DNA"/>
</dbReference>
<sequence length="99" mass="11339">MAPRPRDEDAYHEINEFANRQPKRVTPPRQAHTNAVRHSPHSFVTEYTPPYPTTQPPSHPPGRNGKRRGTGNFRFSKISPAPLDFQSTVTFQLPKHEVK</sequence>